<name>A0A9J6GZD6_HAELO</name>
<dbReference type="EMBL" id="JABSTR010000010">
    <property type="protein sequence ID" value="KAH9379788.1"/>
    <property type="molecule type" value="Genomic_DNA"/>
</dbReference>
<feature type="chain" id="PRO_5039936663" description="DUF7041 domain-containing protein" evidence="1">
    <location>
        <begin position="35"/>
        <end position="279"/>
    </location>
</feature>
<reference evidence="3 4" key="1">
    <citation type="journal article" date="2020" name="Cell">
        <title>Large-Scale Comparative Analyses of Tick Genomes Elucidate Their Genetic Diversity and Vector Capacities.</title>
        <authorList>
            <consortium name="Tick Genome and Microbiome Consortium (TIGMIC)"/>
            <person name="Jia N."/>
            <person name="Wang J."/>
            <person name="Shi W."/>
            <person name="Du L."/>
            <person name="Sun Y."/>
            <person name="Zhan W."/>
            <person name="Jiang J.F."/>
            <person name="Wang Q."/>
            <person name="Zhang B."/>
            <person name="Ji P."/>
            <person name="Bell-Sakyi L."/>
            <person name="Cui X.M."/>
            <person name="Yuan T.T."/>
            <person name="Jiang B.G."/>
            <person name="Yang W.F."/>
            <person name="Lam T.T."/>
            <person name="Chang Q.C."/>
            <person name="Ding S.J."/>
            <person name="Wang X.J."/>
            <person name="Zhu J.G."/>
            <person name="Ruan X.D."/>
            <person name="Zhao L."/>
            <person name="Wei J.T."/>
            <person name="Ye R.Z."/>
            <person name="Que T.C."/>
            <person name="Du C.H."/>
            <person name="Zhou Y.H."/>
            <person name="Cheng J.X."/>
            <person name="Dai P.F."/>
            <person name="Guo W.B."/>
            <person name="Han X.H."/>
            <person name="Huang E.J."/>
            <person name="Li L.F."/>
            <person name="Wei W."/>
            <person name="Gao Y.C."/>
            <person name="Liu J.Z."/>
            <person name="Shao H.Z."/>
            <person name="Wang X."/>
            <person name="Wang C.C."/>
            <person name="Yang T.C."/>
            <person name="Huo Q.B."/>
            <person name="Li W."/>
            <person name="Chen H.Y."/>
            <person name="Chen S.E."/>
            <person name="Zhou L.G."/>
            <person name="Ni X.B."/>
            <person name="Tian J.H."/>
            <person name="Sheng Y."/>
            <person name="Liu T."/>
            <person name="Pan Y.S."/>
            <person name="Xia L.Y."/>
            <person name="Li J."/>
            <person name="Zhao F."/>
            <person name="Cao W.C."/>
        </authorList>
    </citation>
    <scope>NUCLEOTIDE SEQUENCE [LARGE SCALE GENOMIC DNA]</scope>
    <source>
        <strain evidence="3">HaeL-2018</strain>
    </source>
</reference>
<organism evidence="3 4">
    <name type="scientific">Haemaphysalis longicornis</name>
    <name type="common">Bush tick</name>
    <dbReference type="NCBI Taxonomy" id="44386"/>
    <lineage>
        <taxon>Eukaryota</taxon>
        <taxon>Metazoa</taxon>
        <taxon>Ecdysozoa</taxon>
        <taxon>Arthropoda</taxon>
        <taxon>Chelicerata</taxon>
        <taxon>Arachnida</taxon>
        <taxon>Acari</taxon>
        <taxon>Parasitiformes</taxon>
        <taxon>Ixodida</taxon>
        <taxon>Ixodoidea</taxon>
        <taxon>Ixodidae</taxon>
        <taxon>Haemaphysalinae</taxon>
        <taxon>Haemaphysalis</taxon>
    </lineage>
</organism>
<evidence type="ECO:0000256" key="1">
    <source>
        <dbReference type="SAM" id="SignalP"/>
    </source>
</evidence>
<dbReference type="AlphaFoldDB" id="A0A9J6GZD6"/>
<feature type="signal peptide" evidence="1">
    <location>
        <begin position="1"/>
        <end position="34"/>
    </location>
</feature>
<evidence type="ECO:0000259" key="2">
    <source>
        <dbReference type="Pfam" id="PF23055"/>
    </source>
</evidence>
<evidence type="ECO:0000313" key="4">
    <source>
        <dbReference type="Proteomes" id="UP000821853"/>
    </source>
</evidence>
<gene>
    <name evidence="3" type="ORF">HPB48_017347</name>
</gene>
<dbReference type="Proteomes" id="UP000821853">
    <property type="component" value="Chromosome 8"/>
</dbReference>
<evidence type="ECO:0000313" key="3">
    <source>
        <dbReference type="EMBL" id="KAH9379788.1"/>
    </source>
</evidence>
<dbReference type="PANTHER" id="PTHR33327">
    <property type="entry name" value="ENDONUCLEASE"/>
    <property type="match status" value="1"/>
</dbReference>
<dbReference type="OrthoDB" id="6500142at2759"/>
<dbReference type="PANTHER" id="PTHR33327:SF3">
    <property type="entry name" value="RNA-DIRECTED DNA POLYMERASE"/>
    <property type="match status" value="1"/>
</dbReference>
<protein>
    <recommendedName>
        <fullName evidence="2">DUF7041 domain-containing protein</fullName>
    </recommendedName>
</protein>
<dbReference type="VEuPathDB" id="VectorBase:HLOH_054920"/>
<feature type="domain" description="DUF7041" evidence="2">
    <location>
        <begin position="136"/>
        <end position="219"/>
    </location>
</feature>
<dbReference type="Pfam" id="PF23055">
    <property type="entry name" value="DUF7041"/>
    <property type="match status" value="1"/>
</dbReference>
<comment type="caution">
    <text evidence="3">The sequence shown here is derived from an EMBL/GenBank/DDBJ whole genome shotgun (WGS) entry which is preliminary data.</text>
</comment>
<keyword evidence="4" id="KW-1185">Reference proteome</keyword>
<keyword evidence="1" id="KW-0732">Signal</keyword>
<dbReference type="InterPro" id="IPR055469">
    <property type="entry name" value="DUF7041"/>
</dbReference>
<accession>A0A9J6GZD6</accession>
<sequence length="279" mass="31586">MLSFEVLQTLKTKHFVSFFLWVLILLTWQEPAVSADLRSQLVRNVEGALKYVSTTRIRNFPLEVRALCLSKPNSLALNHVFQNNTVIVETSCPKPEEFLIVLFKALVGGYRSFLVLCEDPFAKSMARALDVVQLRLPTFVRKNPHIWFAQVEVVFDLHRVTSETTWYPHLLCNLPPEVTDEVADVIGAPLNDAPYQLLKQSILDRTTVSASARLRHLLTHEELGDRRPSQLLNTMRQLVGASNVDSNGALLKERFLQRLPQSTSIVLAAAGDMTLDLRR</sequence>
<proteinExistence type="predicted"/>